<evidence type="ECO:0000259" key="7">
    <source>
        <dbReference type="Pfam" id="PF02687"/>
    </source>
</evidence>
<dbReference type="STRING" id="1122142.SAMN02910414_01302"/>
<evidence type="ECO:0000256" key="4">
    <source>
        <dbReference type="ARBA" id="ARBA00022989"/>
    </source>
</evidence>
<evidence type="ECO:0000313" key="8">
    <source>
        <dbReference type="EMBL" id="SDY32728.1"/>
    </source>
</evidence>
<reference evidence="8 9" key="1">
    <citation type="submission" date="2016-10" db="EMBL/GenBank/DDBJ databases">
        <authorList>
            <person name="de Groot N.N."/>
        </authorList>
    </citation>
    <scope>NUCLEOTIDE SEQUENCE [LARGE SCALE GENOMIC DNA]</scope>
    <source>
        <strain evidence="8 9">DSM 14045</strain>
    </source>
</reference>
<feature type="transmembrane region" description="Helical" evidence="6">
    <location>
        <begin position="431"/>
        <end position="451"/>
    </location>
</feature>
<feature type="transmembrane region" description="Helical" evidence="6">
    <location>
        <begin position="771"/>
        <end position="793"/>
    </location>
</feature>
<feature type="transmembrane region" description="Helical" evidence="6">
    <location>
        <begin position="317"/>
        <end position="337"/>
    </location>
</feature>
<dbReference type="GO" id="GO:0005886">
    <property type="term" value="C:plasma membrane"/>
    <property type="evidence" value="ECO:0007669"/>
    <property type="project" value="UniProtKB-SubCell"/>
</dbReference>
<dbReference type="Proteomes" id="UP000183918">
    <property type="component" value="Unassembled WGS sequence"/>
</dbReference>
<keyword evidence="5 6" id="KW-0472">Membrane</keyword>
<dbReference type="OrthoDB" id="9761168at2"/>
<feature type="transmembrane region" description="Helical" evidence="6">
    <location>
        <begin position="20"/>
        <end position="41"/>
    </location>
</feature>
<keyword evidence="2" id="KW-1003">Cell membrane</keyword>
<dbReference type="InterPro" id="IPR038766">
    <property type="entry name" value="Membrane_comp_ABC_pdt"/>
</dbReference>
<dbReference type="EMBL" id="FNPG01000013">
    <property type="protein sequence ID" value="SDY32728.1"/>
    <property type="molecule type" value="Genomic_DNA"/>
</dbReference>
<accession>A0A1H3IZW9</accession>
<evidence type="ECO:0000256" key="6">
    <source>
        <dbReference type="SAM" id="Phobius"/>
    </source>
</evidence>
<feature type="domain" description="ABC3 transporter permease C-terminal" evidence="7">
    <location>
        <begin position="682"/>
        <end position="803"/>
    </location>
</feature>
<evidence type="ECO:0000313" key="9">
    <source>
        <dbReference type="Proteomes" id="UP000183918"/>
    </source>
</evidence>
<evidence type="ECO:0000256" key="5">
    <source>
        <dbReference type="ARBA" id="ARBA00023136"/>
    </source>
</evidence>
<comment type="subcellular location">
    <subcellularLocation>
        <location evidence="1">Cell membrane</location>
        <topology evidence="1">Multi-pass membrane protein</topology>
    </subcellularLocation>
</comment>
<dbReference type="RefSeq" id="WP_074717241.1">
    <property type="nucleotide sequence ID" value="NZ_FNPG01000013.1"/>
</dbReference>
<feature type="transmembrane region" description="Helical" evidence="6">
    <location>
        <begin position="676"/>
        <end position="700"/>
    </location>
</feature>
<dbReference type="PANTHER" id="PTHR30287:SF2">
    <property type="entry name" value="BLL1001 PROTEIN"/>
    <property type="match status" value="1"/>
</dbReference>
<evidence type="ECO:0000256" key="2">
    <source>
        <dbReference type="ARBA" id="ARBA00022475"/>
    </source>
</evidence>
<gene>
    <name evidence="8" type="ORF">SAMN02910414_01302</name>
</gene>
<organism evidence="8 9">
    <name type="scientific">Lachnobacterium bovis DSM 14045</name>
    <dbReference type="NCBI Taxonomy" id="1122142"/>
    <lineage>
        <taxon>Bacteria</taxon>
        <taxon>Bacillati</taxon>
        <taxon>Bacillota</taxon>
        <taxon>Clostridia</taxon>
        <taxon>Lachnospirales</taxon>
        <taxon>Lachnospiraceae</taxon>
        <taxon>Lachnobacterium</taxon>
    </lineage>
</organism>
<keyword evidence="9" id="KW-1185">Reference proteome</keyword>
<protein>
    <submittedName>
        <fullName evidence="8">FtsX-like permease family protein</fullName>
    </submittedName>
</protein>
<name>A0A1H3IZW9_9FIRM</name>
<feature type="transmembrane region" description="Helical" evidence="6">
    <location>
        <begin position="724"/>
        <end position="751"/>
    </location>
</feature>
<sequence length="813" mass="91476">MYSNLFLIKANIKRQKADIVVFITLVMLSTMLMLVSLSMIFTMGKVVDSHFKDINGAEVVISLNERAKNVTQEVVKKDKRIKDCEAVKRLLANAKYKEKSDKQWSDFTFAIQSYKEKRTINKVYKFPNSYEKNDALLPYYLHGHYKIGSTIQLKINENKYNFRVAGYTQDPMYSTPLNVTVYNIYVSEDMMKKIAKNQEVASQVKYNIILKNKYYKDKVEDDISDKINKKTGSVVDGQKISIEAIGWYSGMKGGCMFMPKLALAVLFIFSIMVLVISAIVISFAIRNFIEKNMRDIGLLMASGYKISKLRQIIVSEIGLVTLVGTIIGVIFGKLLYSNAGRLMEDVLGLEWNQGLDVKNVFIIAFAIFVFSCGIAYGGSRRFKKITVLTALRGGINTHNYKKNYFPLITTRLPINLTLSLKNVFSSGKKEIGMFVMMAIMAIIMQTAYGIYYNFGNNQERILEFAGTEGGTIGVYGDESLKDKLEKIPHVKAMHGRYGNVSCFFQSTQEEQKKGKSKVSSNANCQKNRKGSIVSTFIFQDLSKLRYCNIVEGRISKYENEIIIGGGVAEDLGIKAGDTIEVALTRESPKKTFIVTGIYQQINNMGRTVMMNKNAYERLNPDETKWKEEVLYTIYAADEKNYQDMRKEVLKVYPEGKNKIDNFEKMAAETTDVVSNVLIKLSIVISIITAFIVMFVEGLLIHSKVVMEWKNLGLNKALGFTSKKLILQMVMSNVPIIVVGSLFGVVVSKSLACQFLTMGMSSFGMKSVKMEFGIGGMILTMAIIIFCAILSAVATSIRIRKANPVDMLVKYGES</sequence>
<evidence type="ECO:0000256" key="1">
    <source>
        <dbReference type="ARBA" id="ARBA00004651"/>
    </source>
</evidence>
<evidence type="ECO:0000256" key="3">
    <source>
        <dbReference type="ARBA" id="ARBA00022692"/>
    </source>
</evidence>
<dbReference type="Pfam" id="PF02687">
    <property type="entry name" value="FtsX"/>
    <property type="match status" value="2"/>
</dbReference>
<feature type="transmembrane region" description="Helical" evidence="6">
    <location>
        <begin position="261"/>
        <end position="285"/>
    </location>
</feature>
<dbReference type="AlphaFoldDB" id="A0A1H3IZW9"/>
<dbReference type="InterPro" id="IPR003838">
    <property type="entry name" value="ABC3_permease_C"/>
</dbReference>
<feature type="domain" description="ABC3 transporter permease C-terminal" evidence="7">
    <location>
        <begin position="267"/>
        <end position="382"/>
    </location>
</feature>
<feature type="transmembrane region" description="Helical" evidence="6">
    <location>
        <begin position="357"/>
        <end position="376"/>
    </location>
</feature>
<proteinExistence type="predicted"/>
<keyword evidence="4 6" id="KW-1133">Transmembrane helix</keyword>
<dbReference type="PANTHER" id="PTHR30287">
    <property type="entry name" value="MEMBRANE COMPONENT OF PREDICTED ABC SUPERFAMILY METABOLITE UPTAKE TRANSPORTER"/>
    <property type="match status" value="1"/>
</dbReference>
<keyword evidence="3 6" id="KW-0812">Transmembrane</keyword>